<dbReference type="Pfam" id="PF13380">
    <property type="entry name" value="CoA_binding_2"/>
    <property type="match status" value="1"/>
</dbReference>
<dbReference type="Gene3D" id="3.40.50.720">
    <property type="entry name" value="NAD(P)-binding Rossmann-like Domain"/>
    <property type="match status" value="1"/>
</dbReference>
<dbReference type="SMART" id="SM00881">
    <property type="entry name" value="CoA_binding"/>
    <property type="match status" value="1"/>
</dbReference>
<dbReference type="AlphaFoldDB" id="A0A381X7L1"/>
<dbReference type="EMBL" id="UINC01014192">
    <property type="protein sequence ID" value="SVA60734.1"/>
    <property type="molecule type" value="Genomic_DNA"/>
</dbReference>
<sequence length="156" mass="17354">MTDIDDLRRILGENTVIAVVGLSANWWRPSFFAAKYLKDHGYRIIPVNPNYDEILGEKCYPAVQEIPEPIDVVDVFQRSEVTPPIAQSAVDIGAKVLWLQLGVVNETAASIAREGGLEVVMDRCMKIEHGRLMGGLNLFGVTTGVVSSRRPKWLVY</sequence>
<proteinExistence type="predicted"/>
<evidence type="ECO:0000259" key="1">
    <source>
        <dbReference type="SMART" id="SM00881"/>
    </source>
</evidence>
<reference evidence="2" key="1">
    <citation type="submission" date="2018-05" db="EMBL/GenBank/DDBJ databases">
        <authorList>
            <person name="Lanie J.A."/>
            <person name="Ng W.-L."/>
            <person name="Kazmierczak K.M."/>
            <person name="Andrzejewski T.M."/>
            <person name="Davidsen T.M."/>
            <person name="Wayne K.J."/>
            <person name="Tettelin H."/>
            <person name="Glass J.I."/>
            <person name="Rusch D."/>
            <person name="Podicherti R."/>
            <person name="Tsui H.-C.T."/>
            <person name="Winkler M.E."/>
        </authorList>
    </citation>
    <scope>NUCLEOTIDE SEQUENCE</scope>
</reference>
<evidence type="ECO:0000313" key="2">
    <source>
        <dbReference type="EMBL" id="SVA60734.1"/>
    </source>
</evidence>
<accession>A0A381X7L1</accession>
<dbReference type="SUPFAM" id="SSF51735">
    <property type="entry name" value="NAD(P)-binding Rossmann-fold domains"/>
    <property type="match status" value="1"/>
</dbReference>
<dbReference type="InterPro" id="IPR036291">
    <property type="entry name" value="NAD(P)-bd_dom_sf"/>
</dbReference>
<gene>
    <name evidence="2" type="ORF">METZ01_LOCUS113588</name>
</gene>
<feature type="domain" description="CoA-binding" evidence="1">
    <location>
        <begin position="10"/>
        <end position="103"/>
    </location>
</feature>
<protein>
    <recommendedName>
        <fullName evidence="1">CoA-binding domain-containing protein</fullName>
    </recommendedName>
</protein>
<dbReference type="PANTHER" id="PTHR33303:SF2">
    <property type="entry name" value="COA-BINDING DOMAIN-CONTAINING PROTEIN"/>
    <property type="match status" value="1"/>
</dbReference>
<dbReference type="PANTHER" id="PTHR33303">
    <property type="entry name" value="CYTOPLASMIC PROTEIN-RELATED"/>
    <property type="match status" value="1"/>
</dbReference>
<organism evidence="2">
    <name type="scientific">marine metagenome</name>
    <dbReference type="NCBI Taxonomy" id="408172"/>
    <lineage>
        <taxon>unclassified sequences</taxon>
        <taxon>metagenomes</taxon>
        <taxon>ecological metagenomes</taxon>
    </lineage>
</organism>
<name>A0A381X7L1_9ZZZZ</name>
<dbReference type="InterPro" id="IPR003781">
    <property type="entry name" value="CoA-bd"/>
</dbReference>